<gene>
    <name evidence="1" type="ORF">SLS56_009860</name>
</gene>
<evidence type="ECO:0008006" key="3">
    <source>
        <dbReference type="Google" id="ProtNLM"/>
    </source>
</evidence>
<protein>
    <recommendedName>
        <fullName evidence="3">LAGLIDADG endonuclease</fullName>
    </recommendedName>
</protein>
<organism evidence="1 2">
    <name type="scientific">Neofusicoccum ribis</name>
    <dbReference type="NCBI Taxonomy" id="45134"/>
    <lineage>
        <taxon>Eukaryota</taxon>
        <taxon>Fungi</taxon>
        <taxon>Dikarya</taxon>
        <taxon>Ascomycota</taxon>
        <taxon>Pezizomycotina</taxon>
        <taxon>Dothideomycetes</taxon>
        <taxon>Dothideomycetes incertae sedis</taxon>
        <taxon>Botryosphaeriales</taxon>
        <taxon>Botryosphaeriaceae</taxon>
        <taxon>Neofusicoccum</taxon>
    </lineage>
</organism>
<accession>A0ABR3SGM4</accession>
<keyword evidence="2" id="KW-1185">Reference proteome</keyword>
<evidence type="ECO:0000313" key="2">
    <source>
        <dbReference type="Proteomes" id="UP001521116"/>
    </source>
</evidence>
<proteinExistence type="predicted"/>
<evidence type="ECO:0000313" key="1">
    <source>
        <dbReference type="EMBL" id="KAL1619987.1"/>
    </source>
</evidence>
<dbReference type="Proteomes" id="UP001521116">
    <property type="component" value="Unassembled WGS sequence"/>
</dbReference>
<comment type="caution">
    <text evidence="1">The sequence shown here is derived from an EMBL/GenBank/DDBJ whole genome shotgun (WGS) entry which is preliminary data.</text>
</comment>
<name>A0ABR3SGM4_9PEZI</name>
<dbReference type="EMBL" id="JAJVDC020000177">
    <property type="protein sequence ID" value="KAL1619987.1"/>
    <property type="molecule type" value="Genomic_DNA"/>
</dbReference>
<reference evidence="1 2" key="1">
    <citation type="submission" date="2024-02" db="EMBL/GenBank/DDBJ databases">
        <title>De novo assembly and annotation of 12 fungi associated with fruit tree decline syndrome in Ontario, Canada.</title>
        <authorList>
            <person name="Sulman M."/>
            <person name="Ellouze W."/>
            <person name="Ilyukhin E."/>
        </authorList>
    </citation>
    <scope>NUCLEOTIDE SEQUENCE [LARGE SCALE GENOMIC DNA]</scope>
    <source>
        <strain evidence="1 2">M1-105</strain>
    </source>
</reference>
<sequence length="67" mass="7942">MLRHICFHKEVGTGKAKIPGKRKNTVLYAELYSNREIWRLVVGQKTKLGPEEWKNKTFKWALMKNIQ</sequence>